<evidence type="ECO:0000313" key="4">
    <source>
        <dbReference type="EMBL" id="CAE0248295.1"/>
    </source>
</evidence>
<keyword evidence="1" id="KW-0175">Coiled coil</keyword>
<feature type="coiled-coil region" evidence="1">
    <location>
        <begin position="180"/>
        <end position="365"/>
    </location>
</feature>
<feature type="domain" description="GRIP" evidence="3">
    <location>
        <begin position="672"/>
        <end position="724"/>
    </location>
</feature>
<dbReference type="InterPro" id="IPR000237">
    <property type="entry name" value="GRIP_dom"/>
</dbReference>
<dbReference type="PROSITE" id="PS50913">
    <property type="entry name" value="GRIP"/>
    <property type="match status" value="1"/>
</dbReference>
<protein>
    <recommendedName>
        <fullName evidence="3">GRIP domain-containing protein</fullName>
    </recommendedName>
</protein>
<evidence type="ECO:0000259" key="3">
    <source>
        <dbReference type="PROSITE" id="PS50913"/>
    </source>
</evidence>
<reference evidence="4" key="1">
    <citation type="submission" date="2021-01" db="EMBL/GenBank/DDBJ databases">
        <authorList>
            <person name="Corre E."/>
            <person name="Pelletier E."/>
            <person name="Niang G."/>
            <person name="Scheremetjew M."/>
            <person name="Finn R."/>
            <person name="Kale V."/>
            <person name="Holt S."/>
            <person name="Cochrane G."/>
            <person name="Meng A."/>
            <person name="Brown T."/>
            <person name="Cohen L."/>
        </authorList>
    </citation>
    <scope>NUCLEOTIDE SEQUENCE</scope>
    <source>
        <strain evidence="4">NIES-2562</strain>
    </source>
</reference>
<accession>A0A7S3G2X5</accession>
<dbReference type="SMART" id="SM00755">
    <property type="entry name" value="Grip"/>
    <property type="match status" value="1"/>
</dbReference>
<dbReference type="AlphaFoldDB" id="A0A7S3G2X5"/>
<feature type="region of interest" description="Disordered" evidence="2">
    <location>
        <begin position="567"/>
        <end position="591"/>
    </location>
</feature>
<dbReference type="EMBL" id="HBIB01016152">
    <property type="protein sequence ID" value="CAE0248295.1"/>
    <property type="molecule type" value="Transcribed_RNA"/>
</dbReference>
<proteinExistence type="predicted"/>
<dbReference type="Pfam" id="PF01465">
    <property type="entry name" value="GRIP"/>
    <property type="match status" value="1"/>
</dbReference>
<sequence length="737" mass="83479">MKNAALMKVTSQMKELTRENEKYLDKIEQARAFVHKTVDAKKAAEGEATVLRENNKLLQADVSELRTRLLQYEQQGAGSSHLSQLIAKCHALDGQAERAMESLHSIVKELKLHPFTGEAASLPRGEILGSSFLVMQHIDLLRARVDSVDADGETAEEPLVDFSDVTAEKVDESDLKRREVEERTALIEKLKEDVSLLEQSKEAVQKELEHANSLLSTTQTDNKKLEKQLRNLAAQLEASETENRECIRKLEQAQSLLKKTTSERKLAQEQHNSQSETIAKMQEERETLITRLSALEEELASARAAAESSTSAASSEVEQLQAKMEKARELVTRSIEEKKALEDELNAVNEEMKALISEKETLEVSFASLEKVCKNTKDNFDREKSTFSERERQLELKVSVLEQDVASYSEKLLKARQFIERSVEEKKSAEEALSELRKEMDDQKLALQSTKERVEEEVGKRKVSEDDLAIANEKAANVAKNWEESLQKIKQLEALVNELNEKASVLEGENSSYKKSQEDGAAEREQLTEKLAMLENEARSTVENSAAENKKLRERCKELEENIKLLESSLPGEEEEEASSAHSRVDIQSSKKVSELEGKLERLKRELAVKEDAISQLRRDIRTEQESGGDAGALRLRDEVRRLQASNAQLEEDYKLQVQTLQKELTDVSNAAHFTRENFEYLRNTVTKFIRATHDNPAEHEQLIPVLGSILKIPKRTVDELLASRKKKSSSFWPFGK</sequence>
<gene>
    <name evidence="4" type="ORF">PBIL07802_LOCUS10491</name>
</gene>
<evidence type="ECO:0000256" key="2">
    <source>
        <dbReference type="SAM" id="MobiDB-lite"/>
    </source>
</evidence>
<feature type="coiled-coil region" evidence="1">
    <location>
        <begin position="6"/>
        <end position="75"/>
    </location>
</feature>
<evidence type="ECO:0000256" key="1">
    <source>
        <dbReference type="SAM" id="Coils"/>
    </source>
</evidence>
<name>A0A7S3G2X5_9EUKA</name>
<organism evidence="4">
    <name type="scientific">Palpitomonas bilix</name>
    <dbReference type="NCBI Taxonomy" id="652834"/>
    <lineage>
        <taxon>Eukaryota</taxon>
        <taxon>Eukaryota incertae sedis</taxon>
    </lineage>
</organism>